<dbReference type="CDD" id="cd17745">
    <property type="entry name" value="BRCT_p53bp1_rpt1"/>
    <property type="match status" value="1"/>
</dbReference>
<keyword evidence="3" id="KW-0539">Nucleus</keyword>
<gene>
    <name evidence="6" type="ORF">BU16DRAFT_526033</name>
</gene>
<accession>A0A6A6R0N6</accession>
<dbReference type="SUPFAM" id="SSF52113">
    <property type="entry name" value="BRCT domain"/>
    <property type="match status" value="1"/>
</dbReference>
<feature type="compositionally biased region" description="Acidic residues" evidence="4">
    <location>
        <begin position="561"/>
        <end position="577"/>
    </location>
</feature>
<feature type="compositionally biased region" description="Polar residues" evidence="4">
    <location>
        <begin position="384"/>
        <end position="402"/>
    </location>
</feature>
<evidence type="ECO:0000256" key="2">
    <source>
        <dbReference type="ARBA" id="ARBA00022763"/>
    </source>
</evidence>
<feature type="region of interest" description="Disordered" evidence="4">
    <location>
        <begin position="374"/>
        <end position="715"/>
    </location>
</feature>
<dbReference type="EMBL" id="MU004187">
    <property type="protein sequence ID" value="KAF2496977.1"/>
    <property type="molecule type" value="Genomic_DNA"/>
</dbReference>
<feature type="region of interest" description="Disordered" evidence="4">
    <location>
        <begin position="232"/>
        <end position="283"/>
    </location>
</feature>
<dbReference type="Gene3D" id="2.30.30.140">
    <property type="match status" value="1"/>
</dbReference>
<feature type="region of interest" description="Disordered" evidence="4">
    <location>
        <begin position="1"/>
        <end position="51"/>
    </location>
</feature>
<dbReference type="OrthoDB" id="129353at2759"/>
<proteinExistence type="predicted"/>
<evidence type="ECO:0000313" key="6">
    <source>
        <dbReference type="EMBL" id="KAF2496977.1"/>
    </source>
</evidence>
<sequence length="1471" mass="160786">MQRADDSHTVLPSGRHTHPSDASGDSQNASTKPSPSSARRPAAGGVIPRLNASKTAPLTNLPMLEHSLGIRMNHSFAAFTTDVPGDTQPDSQIYNNYLSTRQSVAKHPFNNATSDEAERETSPDPIEPADHWDDENLEDDPTSPTSCNDDDARQLSPETQLRAQHTSAGFAFPETPAMAGRKRNNRGELLSSVNRTPGTTMTAAFFANGLGTGGGMSLTQVFNATQVATSPLPDAARSDPVFQRPSPNFTAGRSSPPVVTSSPTKLYRSDPSRATTEPRDTYLSMKESQELRERQRLAELELQQMKAQEQEEEDWMDSPAGQNEIRQSYVARSVSRKEAWTGAKGKPMVISSDTAYMTPIRSYRRGGKVVKVTEQILEEDEFDTGSNDEPPNSQSPQNTSNKLADRSGAVVLQVPMTSSRPNKASSGSRTRSSPPDSPIPLGRSKLSQAVSASQSQRNSNSQQRVLGGTQTVAIADSQPDIAQPETNSRPPVLADPSSLGSNLRISQSQFSNKSRRATQLTGLDTSSVPRPPRDSSPLVHEDDEQVPSSPPLAYGEGENPSVEDDEHDDLVTSDDDLQLVGDREVETEDVTIDDTEGRGDSAFHRAPPVKGATSEEQTAVKSSRERLQSTIPDSEAAGGSDSVFERTEPIVEEEPAEEEPLHPPDHITIKDVYTEHETDSTGAYQTARSRNTASPQKKVSTQNSKISSPSPHKARFRSLTEIAAVPESQKSLESIDMDFDVGLDGLDDFASLVNHVEPIQPRTKKRRITYGNKRPRSPAKKTAKFLDQATPPEANEKDNEEGSASLEELHMDTSPTKKLARSSVDKNFETTDAEYEAHEPPEEIQPQEAPKSTPQQVHDDPIETPPSIRRRESAGGMAAAAAREAVRFGKPAIPIKGKLTRPSKKADTPNSSVRRLASNMSKANVASRRSEIPETPNVNLLEKSVVKPLSETQIWEVQDSIEQADVNIFQEVGDDTEGPVFVGREVENMEETTDILLTPNRVFALFRGNDIKYYPATCLGPTDGTHWRVRFDDGSIDTMLLSENFRNLDLRVGDQLKVDLQDMRKHIYVAVGLKDKAHASDEEWPLTDRIGHRTVVLKPKPREGDPKVNAESSKTVDVPVTSIYITQTMWKNFKDRPYKHATGLSATSERRFQTPSNASIPGTPMSRSRRDPLNPLAMSIHRASSVASNYATGIFTNTAFALSFSHDDSERDAISALIINNGGCVLEDGFETLFQLTDGELTLKPEAASLGFVALISETHSRRTKYFQALALNFPCLAARWVRDCVTQSSIVAFGRYLLPAGTSAFLGGAVRSRTMALFDPAGPEALLIEVTKRRERLFRSAMVVFVSGRAKKGEERGKTYSFLCRALGAQKAVVVKDIDAARALLARDSNDNADKEGSRASTHNWVIVDGEKGSKAQSLLFPRAEKRKRDRDTSEDQGMVGSGVIAGRNVKVAGDEFVVQSLILGALCEG</sequence>
<dbReference type="Pfam" id="PF18115">
    <property type="entry name" value="Tudor_3"/>
    <property type="match status" value="1"/>
</dbReference>
<evidence type="ECO:0000313" key="7">
    <source>
        <dbReference type="Proteomes" id="UP000799750"/>
    </source>
</evidence>
<dbReference type="PANTHER" id="PTHR15321">
    <property type="entry name" value="TUMOR SUPPRESSOR P53-BINDING PROTEIN 1"/>
    <property type="match status" value="1"/>
</dbReference>
<feature type="compositionally biased region" description="Polar residues" evidence="4">
    <location>
        <begin position="680"/>
        <end position="710"/>
    </location>
</feature>
<dbReference type="PROSITE" id="PS50172">
    <property type="entry name" value="BRCT"/>
    <property type="match status" value="1"/>
</dbReference>
<protein>
    <recommendedName>
        <fullName evidence="5">BRCT domain-containing protein</fullName>
    </recommendedName>
</protein>
<feature type="compositionally biased region" description="Polar residues" evidence="4">
    <location>
        <begin position="415"/>
        <end position="434"/>
    </location>
</feature>
<organism evidence="6 7">
    <name type="scientific">Lophium mytilinum</name>
    <dbReference type="NCBI Taxonomy" id="390894"/>
    <lineage>
        <taxon>Eukaryota</taxon>
        <taxon>Fungi</taxon>
        <taxon>Dikarya</taxon>
        <taxon>Ascomycota</taxon>
        <taxon>Pezizomycotina</taxon>
        <taxon>Dothideomycetes</taxon>
        <taxon>Pleosporomycetidae</taxon>
        <taxon>Mytilinidiales</taxon>
        <taxon>Mytilinidiaceae</taxon>
        <taxon>Lophium</taxon>
    </lineage>
</organism>
<evidence type="ECO:0000256" key="3">
    <source>
        <dbReference type="ARBA" id="ARBA00023242"/>
    </source>
</evidence>
<evidence type="ECO:0000256" key="1">
    <source>
        <dbReference type="ARBA" id="ARBA00004123"/>
    </source>
</evidence>
<keyword evidence="7" id="KW-1185">Reference proteome</keyword>
<feature type="region of interest" description="Disordered" evidence="4">
    <location>
        <begin position="757"/>
        <end position="877"/>
    </location>
</feature>
<evidence type="ECO:0000256" key="4">
    <source>
        <dbReference type="SAM" id="MobiDB-lite"/>
    </source>
</evidence>
<dbReference type="InterPro" id="IPR036420">
    <property type="entry name" value="BRCT_dom_sf"/>
</dbReference>
<dbReference type="PANTHER" id="PTHR15321:SF3">
    <property type="entry name" value="TP53-BINDING PROTEIN 1"/>
    <property type="match status" value="1"/>
</dbReference>
<dbReference type="InterPro" id="IPR047252">
    <property type="entry name" value="TP53BP1-like"/>
</dbReference>
<feature type="compositionally biased region" description="Basic and acidic residues" evidence="4">
    <location>
        <begin position="267"/>
        <end position="280"/>
    </location>
</feature>
<dbReference type="InterPro" id="IPR041297">
    <property type="entry name" value="Crb2_Tudor"/>
</dbReference>
<dbReference type="GO" id="GO:0042393">
    <property type="term" value="F:histone binding"/>
    <property type="evidence" value="ECO:0007669"/>
    <property type="project" value="TreeGrafter"/>
</dbReference>
<reference evidence="6" key="1">
    <citation type="journal article" date="2020" name="Stud. Mycol.">
        <title>101 Dothideomycetes genomes: a test case for predicting lifestyles and emergence of pathogens.</title>
        <authorList>
            <person name="Haridas S."/>
            <person name="Albert R."/>
            <person name="Binder M."/>
            <person name="Bloem J."/>
            <person name="Labutti K."/>
            <person name="Salamov A."/>
            <person name="Andreopoulos B."/>
            <person name="Baker S."/>
            <person name="Barry K."/>
            <person name="Bills G."/>
            <person name="Bluhm B."/>
            <person name="Cannon C."/>
            <person name="Castanera R."/>
            <person name="Culley D."/>
            <person name="Daum C."/>
            <person name="Ezra D."/>
            <person name="Gonzalez J."/>
            <person name="Henrissat B."/>
            <person name="Kuo A."/>
            <person name="Liang C."/>
            <person name="Lipzen A."/>
            <person name="Lutzoni F."/>
            <person name="Magnuson J."/>
            <person name="Mondo S."/>
            <person name="Nolan M."/>
            <person name="Ohm R."/>
            <person name="Pangilinan J."/>
            <person name="Park H.-J."/>
            <person name="Ramirez L."/>
            <person name="Alfaro M."/>
            <person name="Sun H."/>
            <person name="Tritt A."/>
            <person name="Yoshinaga Y."/>
            <person name="Zwiers L.-H."/>
            <person name="Turgeon B."/>
            <person name="Goodwin S."/>
            <person name="Spatafora J."/>
            <person name="Crous P."/>
            <person name="Grigoriev I."/>
        </authorList>
    </citation>
    <scope>NUCLEOTIDE SEQUENCE</scope>
    <source>
        <strain evidence="6">CBS 269.34</strain>
    </source>
</reference>
<dbReference type="InterPro" id="IPR001357">
    <property type="entry name" value="BRCT_dom"/>
</dbReference>
<keyword evidence="2" id="KW-0227">DNA damage</keyword>
<comment type="subcellular location">
    <subcellularLocation>
        <location evidence="1">Nucleus</location>
    </subcellularLocation>
</comment>
<feature type="compositionally biased region" description="Basic residues" evidence="4">
    <location>
        <begin position="762"/>
        <end position="783"/>
    </location>
</feature>
<name>A0A6A6R0N6_9PEZI</name>
<dbReference type="GO" id="GO:0000077">
    <property type="term" value="P:DNA damage checkpoint signaling"/>
    <property type="evidence" value="ECO:0007669"/>
    <property type="project" value="TreeGrafter"/>
</dbReference>
<dbReference type="Proteomes" id="UP000799750">
    <property type="component" value="Unassembled WGS sequence"/>
</dbReference>
<feature type="compositionally biased region" description="Acidic residues" evidence="4">
    <location>
        <begin position="132"/>
        <end position="141"/>
    </location>
</feature>
<feature type="compositionally biased region" description="Basic and acidic residues" evidence="4">
    <location>
        <begin position="823"/>
        <end position="841"/>
    </location>
</feature>
<feature type="compositionally biased region" description="Acidic residues" evidence="4">
    <location>
        <begin position="585"/>
        <end position="594"/>
    </location>
</feature>
<feature type="compositionally biased region" description="Basic and acidic residues" evidence="4">
    <location>
        <begin position="659"/>
        <end position="679"/>
    </location>
</feature>
<feature type="compositionally biased region" description="Low complexity" evidence="4">
    <location>
        <begin position="254"/>
        <end position="264"/>
    </location>
</feature>
<dbReference type="GO" id="GO:0045944">
    <property type="term" value="P:positive regulation of transcription by RNA polymerase II"/>
    <property type="evidence" value="ECO:0007669"/>
    <property type="project" value="TreeGrafter"/>
</dbReference>
<feature type="region of interest" description="Disordered" evidence="4">
    <location>
        <begin position="1420"/>
        <end position="1441"/>
    </location>
</feature>
<feature type="region of interest" description="Disordered" evidence="4">
    <location>
        <begin position="110"/>
        <end position="153"/>
    </location>
</feature>
<dbReference type="GO" id="GO:0005634">
    <property type="term" value="C:nucleus"/>
    <property type="evidence" value="ECO:0007669"/>
    <property type="project" value="UniProtKB-SubCell"/>
</dbReference>
<feature type="compositionally biased region" description="Polar residues" evidence="4">
    <location>
        <begin position="23"/>
        <end position="37"/>
    </location>
</feature>
<feature type="domain" description="BRCT" evidence="5">
    <location>
        <begin position="1190"/>
        <end position="1299"/>
    </location>
</feature>
<dbReference type="Gene3D" id="3.40.50.10190">
    <property type="entry name" value="BRCT domain"/>
    <property type="match status" value="1"/>
</dbReference>
<feature type="compositionally biased region" description="Low complexity" evidence="4">
    <location>
        <begin position="447"/>
        <end position="465"/>
    </location>
</feature>
<evidence type="ECO:0000259" key="5">
    <source>
        <dbReference type="PROSITE" id="PS50172"/>
    </source>
</evidence>
<feature type="compositionally biased region" description="Polar residues" evidence="4">
    <location>
        <begin position="498"/>
        <end position="525"/>
    </location>
</feature>
<feature type="region of interest" description="Disordered" evidence="4">
    <location>
        <begin position="1144"/>
        <end position="1172"/>
    </location>
</feature>
<dbReference type="InterPro" id="IPR047249">
    <property type="entry name" value="BRCT_p53bp1-like_rpt1"/>
</dbReference>